<reference evidence="2" key="1">
    <citation type="journal article" date="2014" name="Proc. Natl. Acad. Sci. U.S.A.">
        <title>Extensive sampling of basidiomycete genomes demonstrates inadequacy of the white-rot/brown-rot paradigm for wood decay fungi.</title>
        <authorList>
            <person name="Riley R."/>
            <person name="Salamov A.A."/>
            <person name="Brown D.W."/>
            <person name="Nagy L.G."/>
            <person name="Floudas D."/>
            <person name="Held B.W."/>
            <person name="Levasseur A."/>
            <person name="Lombard V."/>
            <person name="Morin E."/>
            <person name="Otillar R."/>
            <person name="Lindquist E.A."/>
            <person name="Sun H."/>
            <person name="LaButti K.M."/>
            <person name="Schmutz J."/>
            <person name="Jabbour D."/>
            <person name="Luo H."/>
            <person name="Baker S.E."/>
            <person name="Pisabarro A.G."/>
            <person name="Walton J.D."/>
            <person name="Blanchette R.A."/>
            <person name="Henrissat B."/>
            <person name="Martin F."/>
            <person name="Cullen D."/>
            <person name="Hibbett D.S."/>
            <person name="Grigoriev I.V."/>
        </authorList>
    </citation>
    <scope>NUCLEOTIDE SEQUENCE [LARGE SCALE GENOMIC DNA]</scope>
    <source>
        <strain evidence="2">CBS 339.88</strain>
    </source>
</reference>
<protein>
    <submittedName>
        <fullName evidence="1">Uncharacterized protein</fullName>
    </submittedName>
</protein>
<sequence>MDGPLRSTTVLTDRGLSLSVPWSCLPSHAAAPCCFQLSVISTTCRPTLDNNQRRPPAPPPMKLARKIPTTCAGRPSTLIQTHPAPCNRRSLPAS</sequence>
<dbReference type="Proteomes" id="UP000027222">
    <property type="component" value="Unassembled WGS sequence"/>
</dbReference>
<dbReference type="EMBL" id="KL142399">
    <property type="protein sequence ID" value="KDR69980.1"/>
    <property type="molecule type" value="Genomic_DNA"/>
</dbReference>
<evidence type="ECO:0000313" key="1">
    <source>
        <dbReference type="EMBL" id="KDR69980.1"/>
    </source>
</evidence>
<evidence type="ECO:0000313" key="2">
    <source>
        <dbReference type="Proteomes" id="UP000027222"/>
    </source>
</evidence>
<gene>
    <name evidence="1" type="ORF">GALMADRAFT_899912</name>
</gene>
<name>A0A067SGD2_GALM3</name>
<dbReference type="AlphaFoldDB" id="A0A067SGD2"/>
<accession>A0A067SGD2</accession>
<organism evidence="1 2">
    <name type="scientific">Galerina marginata (strain CBS 339.88)</name>
    <dbReference type="NCBI Taxonomy" id="685588"/>
    <lineage>
        <taxon>Eukaryota</taxon>
        <taxon>Fungi</taxon>
        <taxon>Dikarya</taxon>
        <taxon>Basidiomycota</taxon>
        <taxon>Agaricomycotina</taxon>
        <taxon>Agaricomycetes</taxon>
        <taxon>Agaricomycetidae</taxon>
        <taxon>Agaricales</taxon>
        <taxon>Agaricineae</taxon>
        <taxon>Strophariaceae</taxon>
        <taxon>Galerina</taxon>
    </lineage>
</organism>
<keyword evidence="2" id="KW-1185">Reference proteome</keyword>
<proteinExistence type="predicted"/>
<dbReference type="HOGENOM" id="CLU_2386312_0_0_1"/>